<dbReference type="InterPro" id="IPR036761">
    <property type="entry name" value="TTHA0802/YceI-like_sf"/>
</dbReference>
<keyword evidence="4" id="KW-1185">Reference proteome</keyword>
<dbReference type="EMBL" id="PNYC01000016">
    <property type="protein sequence ID" value="PMS34489.1"/>
    <property type="molecule type" value="Genomic_DNA"/>
</dbReference>
<dbReference type="Pfam" id="PF04264">
    <property type="entry name" value="YceI"/>
    <property type="match status" value="1"/>
</dbReference>
<sequence>MKASFYRYMLAAFAAATLAASGAALAQVDSAKSSIVATSKQMNVPVDGKFTKFTADVSFDPSKPTAGSAQFSVDVRSYDLGDKEYNDQVAGKDWFDAKAYPTATFVSSAIAPAGGNKYNVTGKLTIKGKSQTVVVPVTVTQQGASQVFDGAVPIKRSAFDVGTGEWKDTSVVADDVVIKFHIVAAAKKG</sequence>
<evidence type="ECO:0000259" key="2">
    <source>
        <dbReference type="SMART" id="SM00867"/>
    </source>
</evidence>
<dbReference type="InterPro" id="IPR007372">
    <property type="entry name" value="Lipid/polyisoprenoid-bd_YceI"/>
</dbReference>
<evidence type="ECO:0000256" key="1">
    <source>
        <dbReference type="SAM" id="SignalP"/>
    </source>
</evidence>
<dbReference type="PANTHER" id="PTHR34406">
    <property type="entry name" value="PROTEIN YCEI"/>
    <property type="match status" value="1"/>
</dbReference>
<keyword evidence="1" id="KW-0732">Signal</keyword>
<name>A0A2N7WYF1_9BURK</name>
<dbReference type="OrthoDB" id="1247465at2"/>
<dbReference type="Proteomes" id="UP000235777">
    <property type="component" value="Unassembled WGS sequence"/>
</dbReference>
<feature type="signal peptide" evidence="1">
    <location>
        <begin position="1"/>
        <end position="26"/>
    </location>
</feature>
<comment type="caution">
    <text evidence="3">The sequence shown here is derived from an EMBL/GenBank/DDBJ whole genome shotgun (WGS) entry which is preliminary data.</text>
</comment>
<accession>A0A2N7WYF1</accession>
<dbReference type="STRING" id="863227.GCA_000373005_01411"/>
<protein>
    <submittedName>
        <fullName evidence="3">Polyisoprenoid-binding protein</fullName>
    </submittedName>
</protein>
<reference evidence="3 4" key="1">
    <citation type="submission" date="2018-01" db="EMBL/GenBank/DDBJ databases">
        <title>Whole genome analyses suggest that Burkholderia sensu lato contains two further novel genera in the rhizoxinica-symbiotica group Mycetohabitans gen. nov., and Trinickia gen. nov.: implications for the evolution of diazotrophy and nodulation in the Burkholderiaceae.</title>
        <authorList>
            <person name="Estrada-de los Santos P."/>
            <person name="Palmer M."/>
            <person name="Chavez-Ramirez B."/>
            <person name="Beukes C."/>
            <person name="Steenkamp E.T."/>
            <person name="Hirsch A.M."/>
            <person name="Manyaka P."/>
            <person name="Maluk M."/>
            <person name="Lafos M."/>
            <person name="Crook M."/>
            <person name="Gross E."/>
            <person name="Simon M.F."/>
            <person name="Bueno dos Reis Junior F."/>
            <person name="Poole P.S."/>
            <person name="Venter S.N."/>
            <person name="James E.K."/>
        </authorList>
    </citation>
    <scope>NUCLEOTIDE SEQUENCE [LARGE SCALE GENOMIC DNA]</scope>
    <source>
        <strain evidence="3 4">JPY 581</strain>
    </source>
</reference>
<gene>
    <name evidence="3" type="ORF">C0Z20_22620</name>
</gene>
<dbReference type="AlphaFoldDB" id="A0A2N7WYF1"/>
<dbReference type="RefSeq" id="WP_018439963.1">
    <property type="nucleotide sequence ID" value="NZ_KB890167.1"/>
</dbReference>
<feature type="domain" description="Lipid/polyisoprenoid-binding YceI-like" evidence="2">
    <location>
        <begin position="25"/>
        <end position="185"/>
    </location>
</feature>
<organism evidence="3 4">
    <name type="scientific">Trinickia symbiotica</name>
    <dbReference type="NCBI Taxonomy" id="863227"/>
    <lineage>
        <taxon>Bacteria</taxon>
        <taxon>Pseudomonadati</taxon>
        <taxon>Pseudomonadota</taxon>
        <taxon>Betaproteobacteria</taxon>
        <taxon>Burkholderiales</taxon>
        <taxon>Burkholderiaceae</taxon>
        <taxon>Trinickia</taxon>
    </lineage>
</organism>
<dbReference type="Gene3D" id="2.40.128.110">
    <property type="entry name" value="Lipid/polyisoprenoid-binding, YceI-like"/>
    <property type="match status" value="1"/>
</dbReference>
<feature type="chain" id="PRO_5014873118" evidence="1">
    <location>
        <begin position="27"/>
        <end position="189"/>
    </location>
</feature>
<evidence type="ECO:0000313" key="3">
    <source>
        <dbReference type="EMBL" id="PMS34489.1"/>
    </source>
</evidence>
<dbReference type="PANTHER" id="PTHR34406:SF1">
    <property type="entry name" value="PROTEIN YCEI"/>
    <property type="match status" value="1"/>
</dbReference>
<dbReference type="SUPFAM" id="SSF101874">
    <property type="entry name" value="YceI-like"/>
    <property type="match status" value="1"/>
</dbReference>
<dbReference type="SMART" id="SM00867">
    <property type="entry name" value="YceI"/>
    <property type="match status" value="1"/>
</dbReference>
<proteinExistence type="predicted"/>
<evidence type="ECO:0000313" key="4">
    <source>
        <dbReference type="Proteomes" id="UP000235777"/>
    </source>
</evidence>